<reference evidence="1" key="1">
    <citation type="journal article" date="2021" name="Proc. Natl. Acad. Sci. U.S.A.">
        <title>A Catalog of Tens of Thousands of Viruses from Human Metagenomes Reveals Hidden Associations with Chronic Diseases.</title>
        <authorList>
            <person name="Tisza M.J."/>
            <person name="Buck C.B."/>
        </authorList>
    </citation>
    <scope>NUCLEOTIDE SEQUENCE</scope>
    <source>
        <strain evidence="1">Ctx254</strain>
    </source>
</reference>
<dbReference type="Pfam" id="PF09693">
    <property type="entry name" value="Phage_XkdX"/>
    <property type="match status" value="1"/>
</dbReference>
<proteinExistence type="predicted"/>
<sequence>MTTKEKLAERWRGNRISEAMLRIYVIKGIITDDDFKEITGNAFRRSAAAKP</sequence>
<evidence type="ECO:0008006" key="2">
    <source>
        <dbReference type="Google" id="ProtNLM"/>
    </source>
</evidence>
<organism evidence="1">
    <name type="scientific">Siphoviridae sp. ctx254</name>
    <dbReference type="NCBI Taxonomy" id="2825737"/>
    <lineage>
        <taxon>Viruses</taxon>
        <taxon>Duplodnaviria</taxon>
        <taxon>Heunggongvirae</taxon>
        <taxon>Uroviricota</taxon>
        <taxon>Caudoviricetes</taxon>
    </lineage>
</organism>
<evidence type="ECO:0000313" key="1">
    <source>
        <dbReference type="EMBL" id="DAF86284.1"/>
    </source>
</evidence>
<protein>
    <recommendedName>
        <fullName evidence="2">XkdX family protein</fullName>
    </recommendedName>
</protein>
<accession>A0A8S5TVR0</accession>
<dbReference type="InterPro" id="IPR010022">
    <property type="entry name" value="XkdX"/>
</dbReference>
<name>A0A8S5TVR0_9CAUD</name>
<dbReference type="EMBL" id="BK015941">
    <property type="protein sequence ID" value="DAF86284.1"/>
    <property type="molecule type" value="Genomic_DNA"/>
</dbReference>